<dbReference type="EMBL" id="CP137309">
    <property type="protein sequence ID" value="WQF82587.1"/>
    <property type="molecule type" value="Genomic_DNA"/>
</dbReference>
<keyword evidence="5" id="KW-1185">Reference proteome</keyword>
<dbReference type="PANTHER" id="PTHR33365">
    <property type="entry name" value="YALI0B05434P"/>
    <property type="match status" value="1"/>
</dbReference>
<dbReference type="KEGG" id="cdet:87944104"/>
<sequence length="277" mass="30924">MGRPKHGGGDDGEDGDDATDRLLDARKKNPRWERPVPWYQRKRAVAAYAAVLIVQLVAAVGLAVLLGRTRAELRGQMLYSPANEAIDWSVQEFNSGNGLHGDFIGPPRPALEKAWAELLGPMNLRLSREAIVAYHREGEAVALSDGTGYAGSLNVYHELHCVRWLHKYVWNDMYWPDADAETKRKHRSHSEPNKEQILISRTCMGDIDHCLNTLRKFAMCHGDVGPVIYSWQPGILKPGANGTAHQCVDWPRLSSWASERAIDIYEPGLIVNPELGT</sequence>
<proteinExistence type="inferred from homology"/>
<protein>
    <submittedName>
        <fullName evidence="4">Mycotoxin biosynthesis protein UstYa</fullName>
    </submittedName>
</protein>
<evidence type="ECO:0000256" key="3">
    <source>
        <dbReference type="SAM" id="Phobius"/>
    </source>
</evidence>
<feature type="region of interest" description="Disordered" evidence="2">
    <location>
        <begin position="1"/>
        <end position="26"/>
    </location>
</feature>
<keyword evidence="3" id="KW-0472">Membrane</keyword>
<dbReference type="PANTHER" id="PTHR33365:SF7">
    <property type="entry name" value="TAT PATHWAY SIGNAL SEQUENCE"/>
    <property type="match status" value="1"/>
</dbReference>
<dbReference type="GO" id="GO:0043386">
    <property type="term" value="P:mycotoxin biosynthetic process"/>
    <property type="evidence" value="ECO:0007669"/>
    <property type="project" value="InterPro"/>
</dbReference>
<gene>
    <name evidence="4" type="ORF">CDEST_07601</name>
</gene>
<evidence type="ECO:0000313" key="5">
    <source>
        <dbReference type="Proteomes" id="UP001322277"/>
    </source>
</evidence>
<evidence type="ECO:0000313" key="4">
    <source>
        <dbReference type="EMBL" id="WQF82587.1"/>
    </source>
</evidence>
<reference evidence="5" key="1">
    <citation type="journal article" date="2023" name="bioRxiv">
        <title>Complete genome of the Medicago anthracnose fungus, Colletotrichum destructivum, reveals a mini-chromosome-like region within a core chromosome.</title>
        <authorList>
            <person name="Lapalu N."/>
            <person name="Simon A."/>
            <person name="Lu A."/>
            <person name="Plaumann P.-L."/>
            <person name="Amselem J."/>
            <person name="Pigne S."/>
            <person name="Auger A."/>
            <person name="Koch C."/>
            <person name="Dallery J.-F."/>
            <person name="O'Connell R.J."/>
        </authorList>
    </citation>
    <scope>NUCLEOTIDE SEQUENCE [LARGE SCALE GENOMIC DNA]</scope>
    <source>
        <strain evidence="5">CBS 520.97</strain>
    </source>
</reference>
<dbReference type="InterPro" id="IPR021765">
    <property type="entry name" value="UstYa-like"/>
</dbReference>
<dbReference type="RefSeq" id="XP_062779811.1">
    <property type="nucleotide sequence ID" value="XM_062923760.1"/>
</dbReference>
<keyword evidence="3" id="KW-1133">Transmembrane helix</keyword>
<accession>A0AAX4IGP5</accession>
<dbReference type="GeneID" id="87944104"/>
<comment type="similarity">
    <text evidence="1">Belongs to the ustYa family.</text>
</comment>
<name>A0AAX4IGP5_9PEZI</name>
<dbReference type="Pfam" id="PF11807">
    <property type="entry name" value="UstYa"/>
    <property type="match status" value="1"/>
</dbReference>
<dbReference type="AlphaFoldDB" id="A0AAX4IGP5"/>
<dbReference type="Proteomes" id="UP001322277">
    <property type="component" value="Chromosome 5"/>
</dbReference>
<feature type="transmembrane region" description="Helical" evidence="3">
    <location>
        <begin position="45"/>
        <end position="67"/>
    </location>
</feature>
<evidence type="ECO:0000256" key="2">
    <source>
        <dbReference type="SAM" id="MobiDB-lite"/>
    </source>
</evidence>
<keyword evidence="3" id="KW-0812">Transmembrane</keyword>
<organism evidence="4 5">
    <name type="scientific">Colletotrichum destructivum</name>
    <dbReference type="NCBI Taxonomy" id="34406"/>
    <lineage>
        <taxon>Eukaryota</taxon>
        <taxon>Fungi</taxon>
        <taxon>Dikarya</taxon>
        <taxon>Ascomycota</taxon>
        <taxon>Pezizomycotina</taxon>
        <taxon>Sordariomycetes</taxon>
        <taxon>Hypocreomycetidae</taxon>
        <taxon>Glomerellales</taxon>
        <taxon>Glomerellaceae</taxon>
        <taxon>Colletotrichum</taxon>
        <taxon>Colletotrichum destructivum species complex</taxon>
    </lineage>
</organism>
<evidence type="ECO:0000256" key="1">
    <source>
        <dbReference type="ARBA" id="ARBA00035112"/>
    </source>
</evidence>